<organism evidence="1 2">
    <name type="scientific">Actinopolyspora alba</name>
    <dbReference type="NCBI Taxonomy" id="673379"/>
    <lineage>
        <taxon>Bacteria</taxon>
        <taxon>Bacillati</taxon>
        <taxon>Actinomycetota</taxon>
        <taxon>Actinomycetes</taxon>
        <taxon>Actinopolysporales</taxon>
        <taxon>Actinopolysporaceae</taxon>
        <taxon>Actinopolyspora</taxon>
        <taxon>Actinopolyspora alba group</taxon>
    </lineage>
</organism>
<protein>
    <submittedName>
        <fullName evidence="1">Uncharacterized protein</fullName>
    </submittedName>
</protein>
<proteinExistence type="predicted"/>
<reference evidence="2" key="1">
    <citation type="submission" date="2016-10" db="EMBL/GenBank/DDBJ databases">
        <authorList>
            <person name="Varghese N."/>
            <person name="Submissions S."/>
        </authorList>
    </citation>
    <scope>NUCLEOTIDE SEQUENCE [LARGE SCALE GENOMIC DNA]</scope>
    <source>
        <strain evidence="2">DSM 45004</strain>
    </source>
</reference>
<dbReference type="EMBL" id="FOMZ01000016">
    <property type="protein sequence ID" value="SFE54715.1"/>
    <property type="molecule type" value="Genomic_DNA"/>
</dbReference>
<sequence>MALPPLATVADLDDRGVTVDSSETRVVETALAAASAEIRDAAGCPISQTTSTVEVEAPSGPWLRLPAPPVETVTEVALDGQTVSDWRLVAGTLWRRAGWLPQHGPGVVTVTYTHGLPTVPEDLVHLVCRIAATTLMAYRSAPDGSALTVDTVTSERIGDYSVNYDNDGKTTEVELSDRLRSRIAARFGNSAGMVGTR</sequence>
<gene>
    <name evidence="1" type="ORF">SAMN04487819_11670</name>
</gene>
<name>A0A1I2BEY6_9ACTN</name>
<dbReference type="AlphaFoldDB" id="A0A1I2BEY6"/>
<keyword evidence="2" id="KW-1185">Reference proteome</keyword>
<dbReference type="RefSeq" id="WP_092929231.1">
    <property type="nucleotide sequence ID" value="NZ_FOMZ01000016.1"/>
</dbReference>
<accession>A0A1I2BEY6</accession>
<evidence type="ECO:0000313" key="1">
    <source>
        <dbReference type="EMBL" id="SFE54715.1"/>
    </source>
</evidence>
<evidence type="ECO:0000313" key="2">
    <source>
        <dbReference type="Proteomes" id="UP000198716"/>
    </source>
</evidence>
<dbReference type="Proteomes" id="UP000198716">
    <property type="component" value="Unassembled WGS sequence"/>
</dbReference>